<dbReference type="AlphaFoldDB" id="A0A9X3HW83"/>
<sequence length="754" mass="87824">MSIKCTFWQLLDLHSICIPIIQRDYAQGRIDSKSSQIRTEFIATLFTMVSDIEKSQDLDFIYGSVKDADLILLDGQQRITTLFLLHWYIAAGSGHLAEASKKLSKFKYENRVTSKEFTNSLLQFGSELNIHKINGSLSETICDAGWFFSVWGNDPTIRAMLVVLDEMHNVFRDSLSSCLWQRLICTENPPITFHFLNMDNFALTDELYIKMNARGQALTDFENFKAWLQGYVNHSDDIGLKGDFWLKLDKSWTDIFWKMRPENVNEVDNVYQAFFKTIALTEFGLTIENKKKNSVKELSNIVNDLRNNSYFSHAMYEELACFSGASLNNTHRFLDFIHKVLFHFDWSNEFSAKEKILEVFNNGIRENGYLEKVRFASLYTFISENKSFDNLAPLSQNELDNLSHWLGVSERLINNSTFDSATDYVNAVKSLCSLAKDLNSRVFSNLSNLKSKDISFFNDRQKNEEILKAQLILDNHEWLAAFDTYHEHYYFYGQVGFLLDSCKNENLYCLDKFKTNAQKSSVLFSNETLNRKDFLLHRALLTFGDYLVWQGRNKSFCRNSRSNARDRNENWRSIFNDKENRQKILFQLINALDVGNELEGMTQLVKSSSISDWRKCVIDEPDILKECKRMCARFNYEGSEIYLLCSSRMSGYHYGLYSYYIFLKLSKMNLDTDHPMSSLLEGLECYDFVTGSSEVPSINFKYKDDSNLYFYLYEKFTYELWQGDEELEFDESRSMKALTKFAYQITGLSGCLNN</sequence>
<gene>
    <name evidence="2" type="ORF">MD535_08385</name>
</gene>
<evidence type="ECO:0000313" key="3">
    <source>
        <dbReference type="Proteomes" id="UP001155587"/>
    </source>
</evidence>
<evidence type="ECO:0000313" key="2">
    <source>
        <dbReference type="EMBL" id="MCW8346024.1"/>
    </source>
</evidence>
<dbReference type="EMBL" id="JAKRRY010000008">
    <property type="protein sequence ID" value="MCW8346024.1"/>
    <property type="molecule type" value="Genomic_DNA"/>
</dbReference>
<dbReference type="InterPro" id="IPR004919">
    <property type="entry name" value="GmrSD_N"/>
</dbReference>
<feature type="domain" description="GmrSD restriction endonucleases N-terminal" evidence="1">
    <location>
        <begin position="10"/>
        <end position="228"/>
    </location>
</feature>
<name>A0A9X3HW83_9VIBR</name>
<evidence type="ECO:0000259" key="1">
    <source>
        <dbReference type="Pfam" id="PF03235"/>
    </source>
</evidence>
<dbReference type="Pfam" id="PF03235">
    <property type="entry name" value="GmrSD_N"/>
    <property type="match status" value="1"/>
</dbReference>
<reference evidence="2" key="1">
    <citation type="submission" date="2022-02" db="EMBL/GenBank/DDBJ databases">
        <title>Vibrio sp. nov, a new bacterium isolated from seawater.</title>
        <authorList>
            <person name="Yuan Y."/>
        </authorList>
    </citation>
    <scope>NUCLEOTIDE SEQUENCE</scope>
    <source>
        <strain evidence="2">ZSDZ65</strain>
    </source>
</reference>
<dbReference type="Proteomes" id="UP001155587">
    <property type="component" value="Unassembled WGS sequence"/>
</dbReference>
<organism evidence="2 3">
    <name type="scientific">Vibrio qingdaonensis</name>
    <dbReference type="NCBI Taxonomy" id="2829491"/>
    <lineage>
        <taxon>Bacteria</taxon>
        <taxon>Pseudomonadati</taxon>
        <taxon>Pseudomonadota</taxon>
        <taxon>Gammaproteobacteria</taxon>
        <taxon>Vibrionales</taxon>
        <taxon>Vibrionaceae</taxon>
        <taxon>Vibrio</taxon>
    </lineage>
</organism>
<protein>
    <submittedName>
        <fullName evidence="2">DUF262 domain-containing protein</fullName>
    </submittedName>
</protein>
<proteinExistence type="predicted"/>
<dbReference type="RefSeq" id="WP_265674423.1">
    <property type="nucleotide sequence ID" value="NZ_JAKRRY010000008.1"/>
</dbReference>
<accession>A0A9X3HW83</accession>
<keyword evidence="3" id="KW-1185">Reference proteome</keyword>
<comment type="caution">
    <text evidence="2">The sequence shown here is derived from an EMBL/GenBank/DDBJ whole genome shotgun (WGS) entry which is preliminary data.</text>
</comment>